<organism evidence="1">
    <name type="scientific">marine metagenome</name>
    <dbReference type="NCBI Taxonomy" id="408172"/>
    <lineage>
        <taxon>unclassified sequences</taxon>
        <taxon>metagenomes</taxon>
        <taxon>ecological metagenomes</taxon>
    </lineage>
</organism>
<feature type="non-terminal residue" evidence="1">
    <location>
        <position position="28"/>
    </location>
</feature>
<protein>
    <submittedName>
        <fullName evidence="1">Uncharacterized protein</fullName>
    </submittedName>
</protein>
<proteinExistence type="predicted"/>
<evidence type="ECO:0000313" key="1">
    <source>
        <dbReference type="EMBL" id="SVD07693.1"/>
    </source>
</evidence>
<dbReference type="AlphaFoldDB" id="A0A382SCU9"/>
<sequence length="28" mass="3053">MPPVYKAQFSGSRLNPVAPAWLPKGRSP</sequence>
<name>A0A382SCU9_9ZZZZ</name>
<dbReference type="EMBL" id="UINC01128135">
    <property type="protein sequence ID" value="SVD07693.1"/>
    <property type="molecule type" value="Genomic_DNA"/>
</dbReference>
<gene>
    <name evidence="1" type="ORF">METZ01_LOCUS360547</name>
</gene>
<reference evidence="1" key="1">
    <citation type="submission" date="2018-05" db="EMBL/GenBank/DDBJ databases">
        <authorList>
            <person name="Lanie J.A."/>
            <person name="Ng W.-L."/>
            <person name="Kazmierczak K.M."/>
            <person name="Andrzejewski T.M."/>
            <person name="Davidsen T.M."/>
            <person name="Wayne K.J."/>
            <person name="Tettelin H."/>
            <person name="Glass J.I."/>
            <person name="Rusch D."/>
            <person name="Podicherti R."/>
            <person name="Tsui H.-C.T."/>
            <person name="Winkler M.E."/>
        </authorList>
    </citation>
    <scope>NUCLEOTIDE SEQUENCE</scope>
</reference>
<accession>A0A382SCU9</accession>